<protein>
    <submittedName>
        <fullName evidence="1">Uncharacterized protein</fullName>
    </submittedName>
</protein>
<proteinExistence type="predicted"/>
<comment type="caution">
    <text evidence="1">The sequence shown here is derived from an EMBL/GenBank/DDBJ whole genome shotgun (WGS) entry which is preliminary data.</text>
</comment>
<dbReference type="EMBL" id="JACEIK010001642">
    <property type="protein sequence ID" value="MCD7471075.1"/>
    <property type="molecule type" value="Genomic_DNA"/>
</dbReference>
<organism evidence="1 2">
    <name type="scientific">Datura stramonium</name>
    <name type="common">Jimsonweed</name>
    <name type="synonym">Common thornapple</name>
    <dbReference type="NCBI Taxonomy" id="4076"/>
    <lineage>
        <taxon>Eukaryota</taxon>
        <taxon>Viridiplantae</taxon>
        <taxon>Streptophyta</taxon>
        <taxon>Embryophyta</taxon>
        <taxon>Tracheophyta</taxon>
        <taxon>Spermatophyta</taxon>
        <taxon>Magnoliopsida</taxon>
        <taxon>eudicotyledons</taxon>
        <taxon>Gunneridae</taxon>
        <taxon>Pentapetalae</taxon>
        <taxon>asterids</taxon>
        <taxon>lamiids</taxon>
        <taxon>Solanales</taxon>
        <taxon>Solanaceae</taxon>
        <taxon>Solanoideae</taxon>
        <taxon>Datureae</taxon>
        <taxon>Datura</taxon>
    </lineage>
</organism>
<evidence type="ECO:0000313" key="2">
    <source>
        <dbReference type="Proteomes" id="UP000823775"/>
    </source>
</evidence>
<accession>A0ABS8TJF5</accession>
<evidence type="ECO:0000313" key="1">
    <source>
        <dbReference type="EMBL" id="MCD7471075.1"/>
    </source>
</evidence>
<keyword evidence="2" id="KW-1185">Reference proteome</keyword>
<sequence>MKDVFESLNKLCYLLDVVEGAVSSLLATVRELQNWASMADPEMRFLDKAMASPLIAQGLIDDLFAGFDEEDRPSQKKRVMRMRRLMMLKSSRIREFLPIFIFMLYIRDNNVDEFPFRSCVEMKMFF</sequence>
<dbReference type="Proteomes" id="UP000823775">
    <property type="component" value="Unassembled WGS sequence"/>
</dbReference>
<reference evidence="1 2" key="1">
    <citation type="journal article" date="2021" name="BMC Genomics">
        <title>Datura genome reveals duplications of psychoactive alkaloid biosynthetic genes and high mutation rate following tissue culture.</title>
        <authorList>
            <person name="Rajewski A."/>
            <person name="Carter-House D."/>
            <person name="Stajich J."/>
            <person name="Litt A."/>
        </authorList>
    </citation>
    <scope>NUCLEOTIDE SEQUENCE [LARGE SCALE GENOMIC DNA]</scope>
    <source>
        <strain evidence="1">AR-01</strain>
    </source>
</reference>
<name>A0ABS8TJF5_DATST</name>
<gene>
    <name evidence="1" type="ORF">HAX54_011357</name>
</gene>